<evidence type="ECO:0000313" key="2">
    <source>
        <dbReference type="Proteomes" id="UP001165960"/>
    </source>
</evidence>
<sequence>MIVAACFGGVHCQAGAQPSGTENDNNNVVKVSVDSCVNKPTVTTYKLYTPTETKDEFIKGCINKLTVTKYKLYTFTESQGTNNADNNGPKIFSSHENILPSGEASGGTAEGSSGEGQMSNDKGANLTWLWILIGIIAGVIVLGGIVFFVVKK</sequence>
<protein>
    <submittedName>
        <fullName evidence="1">Uncharacterized protein</fullName>
    </submittedName>
</protein>
<evidence type="ECO:0000313" key="1">
    <source>
        <dbReference type="EMBL" id="KAJ9067859.1"/>
    </source>
</evidence>
<proteinExistence type="predicted"/>
<dbReference type="EMBL" id="QTSX02003847">
    <property type="protein sequence ID" value="KAJ9067859.1"/>
    <property type="molecule type" value="Genomic_DNA"/>
</dbReference>
<accession>A0ACC2SZZ7</accession>
<dbReference type="Proteomes" id="UP001165960">
    <property type="component" value="Unassembled WGS sequence"/>
</dbReference>
<name>A0ACC2SZZ7_9FUNG</name>
<keyword evidence="2" id="KW-1185">Reference proteome</keyword>
<comment type="caution">
    <text evidence="1">The sequence shown here is derived from an EMBL/GenBank/DDBJ whole genome shotgun (WGS) entry which is preliminary data.</text>
</comment>
<reference evidence="1" key="1">
    <citation type="submission" date="2022-04" db="EMBL/GenBank/DDBJ databases">
        <title>Genome of the entomopathogenic fungus Entomophthora muscae.</title>
        <authorList>
            <person name="Elya C."/>
            <person name="Lovett B.R."/>
            <person name="Lee E."/>
            <person name="Macias A.M."/>
            <person name="Hajek A.E."/>
            <person name="De Bivort B.L."/>
            <person name="Kasson M.T."/>
            <person name="De Fine Licht H.H."/>
            <person name="Stajich J.E."/>
        </authorList>
    </citation>
    <scope>NUCLEOTIDE SEQUENCE</scope>
    <source>
        <strain evidence="1">Berkeley</strain>
    </source>
</reference>
<gene>
    <name evidence="1" type="ORF">DSO57_1034841</name>
</gene>
<organism evidence="1 2">
    <name type="scientific">Entomophthora muscae</name>
    <dbReference type="NCBI Taxonomy" id="34485"/>
    <lineage>
        <taxon>Eukaryota</taxon>
        <taxon>Fungi</taxon>
        <taxon>Fungi incertae sedis</taxon>
        <taxon>Zoopagomycota</taxon>
        <taxon>Entomophthoromycotina</taxon>
        <taxon>Entomophthoromycetes</taxon>
        <taxon>Entomophthorales</taxon>
        <taxon>Entomophthoraceae</taxon>
        <taxon>Entomophthora</taxon>
    </lineage>
</organism>